<evidence type="ECO:0000313" key="3">
    <source>
        <dbReference type="Proteomes" id="UP001273505"/>
    </source>
</evidence>
<sequence length="609" mass="69386">MTIWKLLTLSVCLTAMHLNVSANDSLNNSDDAAEKLFDDIFEQWVSLSPMMQTRLGRTSDKGLWDDISPAADRRAHKLYQAQLQQVESLEMDTLSAANKLNRQLLINQLSDSIAGYRWREHSYPVNQMFGWHSSIPAFLINAHNVNTEADIQAYISRLQGVSELIAQVIENLEVRAQKGILAPQFVYSQVLQDCRNLISGVPFSTSGVDPSLASIDSPLWSDFTSKLNKLELTDSKQQKYLDEARIALRKSLQPAYRNLINTLQKLEQQADNRAGVWKFPAGDDFYRDQLRSITTTELSAEDIHNIGLQAVARIHEEMRALQKSIGFEGNLQEFFTHLKTSPEQYYPDTQQGRAAYLSDTRSIIDQIEHLLPQIFGRLPKAELTVKAVEPFREKSAGKAFYQAPAEDGSRPGIYYLNLHDLAAMPKYQMRALAYHEALPGHHMQIAIAQELENMPAFRRHSHYTAYIEGWGLYAEQAAKELGLYQDPYADFGRLSFELWRAIRLVVDTGIHHYRWTRKQSIEYFVANSPMPRADATREVERYIVLPGQATSYMIGMLKIQALMQQSKNALKTDFSLREFHDQILDSGALPLNILEQKIDSWVNSKSLTP</sequence>
<dbReference type="EMBL" id="JAXAFO010000013">
    <property type="protein sequence ID" value="MDX6849533.1"/>
    <property type="molecule type" value="Genomic_DNA"/>
</dbReference>
<dbReference type="PANTHER" id="PTHR33361:SF16">
    <property type="entry name" value="DUF885 DOMAIN-CONTAINING PROTEIN"/>
    <property type="match status" value="1"/>
</dbReference>
<dbReference type="Proteomes" id="UP001273505">
    <property type="component" value="Unassembled WGS sequence"/>
</dbReference>
<gene>
    <name evidence="2" type="ORF">SCD92_09185</name>
</gene>
<evidence type="ECO:0000256" key="1">
    <source>
        <dbReference type="SAM" id="SignalP"/>
    </source>
</evidence>
<keyword evidence="3" id="KW-1185">Reference proteome</keyword>
<protein>
    <submittedName>
        <fullName evidence="2">DUF885 domain-containing protein</fullName>
    </submittedName>
</protein>
<dbReference type="RefSeq" id="WP_302724791.1">
    <property type="nucleotide sequence ID" value="NZ_JAULRU010000823.1"/>
</dbReference>
<dbReference type="Pfam" id="PF05960">
    <property type="entry name" value="DUF885"/>
    <property type="match status" value="1"/>
</dbReference>
<accession>A0ABU4S126</accession>
<feature type="signal peptide" evidence="1">
    <location>
        <begin position="1"/>
        <end position="22"/>
    </location>
</feature>
<dbReference type="PANTHER" id="PTHR33361">
    <property type="entry name" value="GLR0591 PROTEIN"/>
    <property type="match status" value="1"/>
</dbReference>
<reference evidence="2 3" key="1">
    <citation type="submission" date="2023-11" db="EMBL/GenBank/DDBJ databases">
        <title>Gilvimarinus fulvus sp. nov., isolated from the surface of Kelp.</title>
        <authorList>
            <person name="Sun Y.Y."/>
            <person name="Gong Y."/>
            <person name="Du Z.J."/>
        </authorList>
    </citation>
    <scope>NUCLEOTIDE SEQUENCE [LARGE SCALE GENOMIC DNA]</scope>
    <source>
        <strain evidence="2 3">SDUM040013</strain>
    </source>
</reference>
<evidence type="ECO:0000313" key="2">
    <source>
        <dbReference type="EMBL" id="MDX6849533.1"/>
    </source>
</evidence>
<comment type="caution">
    <text evidence="2">The sequence shown here is derived from an EMBL/GenBank/DDBJ whole genome shotgun (WGS) entry which is preliminary data.</text>
</comment>
<dbReference type="InterPro" id="IPR010281">
    <property type="entry name" value="DUF885"/>
</dbReference>
<organism evidence="2 3">
    <name type="scientific">Gilvimarinus gilvus</name>
    <dbReference type="NCBI Taxonomy" id="3058038"/>
    <lineage>
        <taxon>Bacteria</taxon>
        <taxon>Pseudomonadati</taxon>
        <taxon>Pseudomonadota</taxon>
        <taxon>Gammaproteobacteria</taxon>
        <taxon>Cellvibrionales</taxon>
        <taxon>Cellvibrionaceae</taxon>
        <taxon>Gilvimarinus</taxon>
    </lineage>
</organism>
<proteinExistence type="predicted"/>
<name>A0ABU4S126_9GAMM</name>
<feature type="chain" id="PRO_5046315524" evidence="1">
    <location>
        <begin position="23"/>
        <end position="609"/>
    </location>
</feature>
<keyword evidence="1" id="KW-0732">Signal</keyword>